<sequence>MNAVKYTLLLILITYTLVTVSQELADDWPVADEQWQEDWETDDSPWSLAGYTEVSFGSFLQSNIVQSELSLSEIRLRLDAGYSHDYFEFSAIGDLLFDDIDSGFEWQTRELNVALSPLNNVDLKIGRQLITWGTGDYIFLNDLFPKSWVSFFSGRDDEFLKLASDSARATWYLKDITIDLAYTPNFVPDDYLTGKRFSFFSEKYNAQIAPDNNFFKTTTNNETYSLRVTSSYQGVEYAIYGYKGYWNSPLGFNEQGQAYFPTLHSYGASIRSSIGSGLINAEFSVYNSIEDISGDQLNIANDQIRLLIGYEQELIKNITGGFQFYVEQTLDYQEYIQNSFNPDLVVDEYRQMFTFRLTHLSMQQKLKTSLFTFISPSDNDGYLKASMNYRYNDSWSIASGTNWFFGDKAHTFWSQHKDNSNVWIRAKFNF</sequence>
<evidence type="ECO:0000313" key="2">
    <source>
        <dbReference type="Proteomes" id="UP000568664"/>
    </source>
</evidence>
<protein>
    <recommendedName>
        <fullName evidence="3">Porin</fullName>
    </recommendedName>
</protein>
<reference evidence="1 2" key="1">
    <citation type="submission" date="2020-04" db="EMBL/GenBank/DDBJ databases">
        <title>Thalassotalea sp. M1531, isolated from the surface of marine red alga.</title>
        <authorList>
            <person name="Pang L."/>
            <person name="Lu D.-C."/>
        </authorList>
    </citation>
    <scope>NUCLEOTIDE SEQUENCE [LARGE SCALE GENOMIC DNA]</scope>
    <source>
        <strain evidence="1 2">M1531</strain>
    </source>
</reference>
<accession>A0A7Y0LDR7</accession>
<dbReference type="RefSeq" id="WP_169075676.1">
    <property type="nucleotide sequence ID" value="NZ_JABBXH010000004.1"/>
</dbReference>
<keyword evidence="2" id="KW-1185">Reference proteome</keyword>
<comment type="caution">
    <text evidence="1">The sequence shown here is derived from an EMBL/GenBank/DDBJ whole genome shotgun (WGS) entry which is preliminary data.</text>
</comment>
<dbReference type="Proteomes" id="UP000568664">
    <property type="component" value="Unassembled WGS sequence"/>
</dbReference>
<evidence type="ECO:0000313" key="1">
    <source>
        <dbReference type="EMBL" id="NMP32333.1"/>
    </source>
</evidence>
<dbReference type="EMBL" id="JABBXH010000004">
    <property type="protein sequence ID" value="NMP32333.1"/>
    <property type="molecule type" value="Genomic_DNA"/>
</dbReference>
<gene>
    <name evidence="1" type="ORF">HII17_12245</name>
</gene>
<evidence type="ECO:0008006" key="3">
    <source>
        <dbReference type="Google" id="ProtNLM"/>
    </source>
</evidence>
<name>A0A7Y0LDR7_9GAMM</name>
<organism evidence="1 2">
    <name type="scientific">Thalassotalea algicola</name>
    <dbReference type="NCBI Taxonomy" id="2716224"/>
    <lineage>
        <taxon>Bacteria</taxon>
        <taxon>Pseudomonadati</taxon>
        <taxon>Pseudomonadota</taxon>
        <taxon>Gammaproteobacteria</taxon>
        <taxon>Alteromonadales</taxon>
        <taxon>Colwelliaceae</taxon>
        <taxon>Thalassotalea</taxon>
    </lineage>
</organism>
<dbReference type="AlphaFoldDB" id="A0A7Y0LDR7"/>
<proteinExistence type="predicted"/>